<evidence type="ECO:0000313" key="1">
    <source>
        <dbReference type="EMBL" id="AFY93091.1"/>
    </source>
</evidence>
<protein>
    <submittedName>
        <fullName evidence="1">Uncharacterized protein</fullName>
    </submittedName>
</protein>
<sequence length="159" mass="18889">MTQFYGYRCYDSNGTALGWFYTTNSGRACEYTNNPTDLHWAKKWRTIKGAERLFDGENSRWRVVSKGGWLKIEPMPEFKIPLTRTALKRKKWDAENPEAIRQSKAEYDRKNPVMSFRPTPELVQWLEEERWADDEKPETDAALIKRKLEKLMKMENQGY</sequence>
<organism evidence="1 2">
    <name type="scientific">Chamaesiphon minutus (strain ATCC 27169 / PCC 6605)</name>
    <dbReference type="NCBI Taxonomy" id="1173020"/>
    <lineage>
        <taxon>Bacteria</taxon>
        <taxon>Bacillati</taxon>
        <taxon>Cyanobacteriota</taxon>
        <taxon>Cyanophyceae</taxon>
        <taxon>Gomontiellales</taxon>
        <taxon>Chamaesiphonaceae</taxon>
        <taxon>Chamaesiphon</taxon>
    </lineage>
</organism>
<proteinExistence type="predicted"/>
<name>K9UF75_CHAP6</name>
<dbReference type="eggNOG" id="ENOG5032WEF">
    <property type="taxonomic scope" value="Bacteria"/>
</dbReference>
<gene>
    <name evidence="1" type="ORF">Cha6605_1986</name>
</gene>
<keyword evidence="2" id="KW-1185">Reference proteome</keyword>
<reference evidence="1 2" key="1">
    <citation type="submission" date="2012-05" db="EMBL/GenBank/DDBJ databases">
        <title>Finished chromosome of genome of Chamaesiphon sp. PCC 6605.</title>
        <authorList>
            <consortium name="US DOE Joint Genome Institute"/>
            <person name="Gugger M."/>
            <person name="Coursin T."/>
            <person name="Rippka R."/>
            <person name="Tandeau De Marsac N."/>
            <person name="Huntemann M."/>
            <person name="Wei C.-L."/>
            <person name="Han J."/>
            <person name="Detter J.C."/>
            <person name="Han C."/>
            <person name="Tapia R."/>
            <person name="Chen A."/>
            <person name="Kyrpides N."/>
            <person name="Mavromatis K."/>
            <person name="Markowitz V."/>
            <person name="Szeto E."/>
            <person name="Ivanova N."/>
            <person name="Pagani I."/>
            <person name="Pati A."/>
            <person name="Goodwin L."/>
            <person name="Nordberg H.P."/>
            <person name="Cantor M.N."/>
            <person name="Hua S.X."/>
            <person name="Woyke T."/>
            <person name="Kerfeld C.A."/>
        </authorList>
    </citation>
    <scope>NUCLEOTIDE SEQUENCE [LARGE SCALE GENOMIC DNA]</scope>
    <source>
        <strain evidence="2">ATCC 27169 / PCC 6605</strain>
    </source>
</reference>
<dbReference type="Proteomes" id="UP000010366">
    <property type="component" value="Chromosome"/>
</dbReference>
<evidence type="ECO:0000313" key="2">
    <source>
        <dbReference type="Proteomes" id="UP000010366"/>
    </source>
</evidence>
<dbReference type="HOGENOM" id="CLU_1657689_0_0_3"/>
<dbReference type="RefSeq" id="WP_015159255.1">
    <property type="nucleotide sequence ID" value="NC_019697.1"/>
</dbReference>
<dbReference type="OrthoDB" id="490625at2"/>
<dbReference type="AlphaFoldDB" id="K9UF75"/>
<accession>K9UF75</accession>
<dbReference type="EMBL" id="CP003600">
    <property type="protein sequence ID" value="AFY93091.1"/>
    <property type="molecule type" value="Genomic_DNA"/>
</dbReference>
<dbReference type="STRING" id="1173020.Cha6605_1986"/>
<dbReference type="KEGG" id="cmp:Cha6605_1986"/>